<organism evidence="3">
    <name type="scientific">uncultured spirochete</name>
    <dbReference type="NCBI Taxonomy" id="156406"/>
    <lineage>
        <taxon>Bacteria</taxon>
        <taxon>Pseudomonadati</taxon>
        <taxon>Spirochaetota</taxon>
        <taxon>Spirochaetia</taxon>
        <taxon>Spirochaetales</taxon>
        <taxon>environmental samples</taxon>
    </lineage>
</organism>
<protein>
    <submittedName>
        <fullName evidence="3">Glycosyltransferase, family 11</fullName>
    </submittedName>
</protein>
<evidence type="ECO:0000256" key="2">
    <source>
        <dbReference type="ARBA" id="ARBA00022679"/>
    </source>
</evidence>
<reference evidence="3" key="1">
    <citation type="submission" date="2017-02" db="EMBL/GenBank/DDBJ databases">
        <authorList>
            <person name="Regsiter A."/>
            <person name="William W."/>
        </authorList>
    </citation>
    <scope>NUCLEOTIDE SEQUENCE</scope>
    <source>
        <strain evidence="3">BdmA 4</strain>
    </source>
</reference>
<dbReference type="CDD" id="cd11301">
    <property type="entry name" value="Fut1_Fut2_like"/>
    <property type="match status" value="1"/>
</dbReference>
<keyword evidence="2 3" id="KW-0808">Transferase</keyword>
<dbReference type="GO" id="GO:0016020">
    <property type="term" value="C:membrane"/>
    <property type="evidence" value="ECO:0007669"/>
    <property type="project" value="InterPro"/>
</dbReference>
<evidence type="ECO:0000256" key="1">
    <source>
        <dbReference type="ARBA" id="ARBA00022676"/>
    </source>
</evidence>
<accession>A0A3P3XSH8</accession>
<sequence>MKIVKVAGGLGNQMFQYAFARALEERTGDEVYLDLSTYEYMPAHNGFELDRLFAIQYRAARKEDVERLATHPRNSLSQIRRKYFTKRTHHIDRVFRYDPSVFELKGDLYFEGWWQSEKYFAPFAESLREEFRLVGNPGERNRRLVETMADIGAGSGKEGEVACTDKSHFVSVHVRRGDSLRLPETQVCTETYYRNAFSLVRERIERPHFLVFSDDLPWCRAHFGLDAAEVSFVDWNRGSDSWRDMWLMSRCRSHIIANSSFSWWGAWLDPCLGKLVVAPERWSLASPGRFAYYRYDFGDIVPETWVKVPLH</sequence>
<dbReference type="GO" id="GO:0008107">
    <property type="term" value="F:galactoside 2-alpha-L-fucosyltransferase activity"/>
    <property type="evidence" value="ECO:0007669"/>
    <property type="project" value="InterPro"/>
</dbReference>
<dbReference type="AlphaFoldDB" id="A0A3P3XSH8"/>
<dbReference type="PANTHER" id="PTHR11927">
    <property type="entry name" value="GALACTOSIDE 2-L-FUCOSYLTRANSFERASE"/>
    <property type="match status" value="1"/>
</dbReference>
<dbReference type="EMBL" id="FWDO01000005">
    <property type="protein sequence ID" value="SLM19227.1"/>
    <property type="molecule type" value="Genomic_DNA"/>
</dbReference>
<dbReference type="InterPro" id="IPR002516">
    <property type="entry name" value="Glyco_trans_11"/>
</dbReference>
<evidence type="ECO:0000313" key="3">
    <source>
        <dbReference type="EMBL" id="SLM19227.1"/>
    </source>
</evidence>
<dbReference type="Pfam" id="PF01531">
    <property type="entry name" value="Glyco_transf_11"/>
    <property type="match status" value="1"/>
</dbReference>
<name>A0A3P3XSH8_9SPIR</name>
<keyword evidence="1" id="KW-0328">Glycosyltransferase</keyword>
<dbReference type="PANTHER" id="PTHR11927:SF9">
    <property type="entry name" value="L-FUCOSYLTRANSFERASE"/>
    <property type="match status" value="1"/>
</dbReference>
<proteinExistence type="predicted"/>
<dbReference type="GO" id="GO:0005975">
    <property type="term" value="P:carbohydrate metabolic process"/>
    <property type="evidence" value="ECO:0007669"/>
    <property type="project" value="InterPro"/>
</dbReference>
<gene>
    <name evidence="3" type="ORF">SPIRO4BDMA_50742</name>
</gene>